<reference evidence="2 3" key="1">
    <citation type="submission" date="2020-09" db="EMBL/GenBank/DDBJ databases">
        <title>De no assembly of potato wild relative species, Solanum commersonii.</title>
        <authorList>
            <person name="Cho K."/>
        </authorList>
    </citation>
    <scope>NUCLEOTIDE SEQUENCE [LARGE SCALE GENOMIC DNA]</scope>
    <source>
        <strain evidence="2">LZ3.2</strain>
        <tissue evidence="2">Leaf</tissue>
    </source>
</reference>
<evidence type="ECO:0000256" key="1">
    <source>
        <dbReference type="SAM" id="MobiDB-lite"/>
    </source>
</evidence>
<protein>
    <submittedName>
        <fullName evidence="2">Uncharacterized protein</fullName>
    </submittedName>
</protein>
<feature type="compositionally biased region" description="Basic and acidic residues" evidence="1">
    <location>
        <begin position="147"/>
        <end position="161"/>
    </location>
</feature>
<dbReference type="AlphaFoldDB" id="A0A9J6AEF9"/>
<comment type="caution">
    <text evidence="2">The sequence shown here is derived from an EMBL/GenBank/DDBJ whole genome shotgun (WGS) entry which is preliminary data.</text>
</comment>
<name>A0A9J6AEF9_SOLCO</name>
<keyword evidence="3" id="KW-1185">Reference proteome</keyword>
<evidence type="ECO:0000313" key="3">
    <source>
        <dbReference type="Proteomes" id="UP000824120"/>
    </source>
</evidence>
<sequence length="307" mass="33581">MDILDLSCSLEDGDIVKVYVKHLIDDAVVDPTLILLENVPHGDMEESGSTFNKVNEQSGVGEDPFTTFDTRSASTPTPPTTTSSPRSPFTTTTHSTTTAAPKSPSTKTPPTTIAAPRSPSTTTHVTAANPSIEDADDLVSGPVESDFLEKEGSDYSTKDSVESECGLVGDDDEDYGSDVHEEVKGLRAEKRSFQRRKRKESTGDLEEVPRRARAKVLKDIMGDHIVEFGKILDYKDELLRTNPGSTCVVKLGEPDALGRPIFQSFYICFDPLKKAFQNCRKCIGLDGCFLKGVCRGQLLVLCGQRWQ</sequence>
<dbReference type="EMBL" id="JACXVP010000002">
    <property type="protein sequence ID" value="KAG5622514.1"/>
    <property type="molecule type" value="Genomic_DNA"/>
</dbReference>
<evidence type="ECO:0000313" key="2">
    <source>
        <dbReference type="EMBL" id="KAG5622514.1"/>
    </source>
</evidence>
<dbReference type="OrthoDB" id="1660333at2759"/>
<dbReference type="PANTHER" id="PTHR31973">
    <property type="entry name" value="POLYPROTEIN, PUTATIVE-RELATED"/>
    <property type="match status" value="1"/>
</dbReference>
<dbReference type="PANTHER" id="PTHR31973:SF197">
    <property type="entry name" value="SWIM-TYPE DOMAIN-CONTAINING PROTEIN"/>
    <property type="match status" value="1"/>
</dbReference>
<feature type="compositionally biased region" description="Polar residues" evidence="1">
    <location>
        <begin position="47"/>
        <end position="58"/>
    </location>
</feature>
<feature type="compositionally biased region" description="Polar residues" evidence="1">
    <location>
        <begin position="118"/>
        <end position="129"/>
    </location>
</feature>
<organism evidence="2 3">
    <name type="scientific">Solanum commersonii</name>
    <name type="common">Commerson's wild potato</name>
    <name type="synonym">Commerson's nightshade</name>
    <dbReference type="NCBI Taxonomy" id="4109"/>
    <lineage>
        <taxon>Eukaryota</taxon>
        <taxon>Viridiplantae</taxon>
        <taxon>Streptophyta</taxon>
        <taxon>Embryophyta</taxon>
        <taxon>Tracheophyta</taxon>
        <taxon>Spermatophyta</taxon>
        <taxon>Magnoliopsida</taxon>
        <taxon>eudicotyledons</taxon>
        <taxon>Gunneridae</taxon>
        <taxon>Pentapetalae</taxon>
        <taxon>asterids</taxon>
        <taxon>lamiids</taxon>
        <taxon>Solanales</taxon>
        <taxon>Solanaceae</taxon>
        <taxon>Solanoideae</taxon>
        <taxon>Solaneae</taxon>
        <taxon>Solanum</taxon>
    </lineage>
</organism>
<feature type="compositionally biased region" description="Low complexity" evidence="1">
    <location>
        <begin position="70"/>
        <end position="116"/>
    </location>
</feature>
<feature type="region of interest" description="Disordered" evidence="1">
    <location>
        <begin position="42"/>
        <end position="177"/>
    </location>
</feature>
<accession>A0A9J6AEF9</accession>
<gene>
    <name evidence="2" type="ORF">H5410_007732</name>
</gene>
<dbReference type="Proteomes" id="UP000824120">
    <property type="component" value="Chromosome 2"/>
</dbReference>
<proteinExistence type="predicted"/>